<dbReference type="AlphaFoldDB" id="K9UBG8"/>
<dbReference type="OrthoDB" id="573373at2"/>
<organism evidence="2 3">
    <name type="scientific">Chamaesiphon minutus (strain ATCC 27169 / PCC 6605)</name>
    <dbReference type="NCBI Taxonomy" id="1173020"/>
    <lineage>
        <taxon>Bacteria</taxon>
        <taxon>Bacillati</taxon>
        <taxon>Cyanobacteriota</taxon>
        <taxon>Cyanophyceae</taxon>
        <taxon>Gomontiellales</taxon>
        <taxon>Chamaesiphonaceae</taxon>
        <taxon>Chamaesiphon</taxon>
    </lineage>
</organism>
<proteinExistence type="predicted"/>
<dbReference type="Proteomes" id="UP000010366">
    <property type="component" value="Chromosome"/>
</dbReference>
<feature type="signal peptide" evidence="1">
    <location>
        <begin position="1"/>
        <end position="20"/>
    </location>
</feature>
<reference evidence="2 3" key="1">
    <citation type="submission" date="2012-05" db="EMBL/GenBank/DDBJ databases">
        <title>Finished chromosome of genome of Chamaesiphon sp. PCC 6605.</title>
        <authorList>
            <consortium name="US DOE Joint Genome Institute"/>
            <person name="Gugger M."/>
            <person name="Coursin T."/>
            <person name="Rippka R."/>
            <person name="Tandeau De Marsac N."/>
            <person name="Huntemann M."/>
            <person name="Wei C.-L."/>
            <person name="Han J."/>
            <person name="Detter J.C."/>
            <person name="Han C."/>
            <person name="Tapia R."/>
            <person name="Chen A."/>
            <person name="Kyrpides N."/>
            <person name="Mavromatis K."/>
            <person name="Markowitz V."/>
            <person name="Szeto E."/>
            <person name="Ivanova N."/>
            <person name="Pagani I."/>
            <person name="Pati A."/>
            <person name="Goodwin L."/>
            <person name="Nordberg H.P."/>
            <person name="Cantor M.N."/>
            <person name="Hua S.X."/>
            <person name="Woyke T."/>
            <person name="Kerfeld C.A."/>
        </authorList>
    </citation>
    <scope>NUCLEOTIDE SEQUENCE [LARGE SCALE GENOMIC DNA]</scope>
    <source>
        <strain evidence="3">ATCC 27169 / PCC 6605</strain>
    </source>
</reference>
<dbReference type="RefSeq" id="WP_015157764.1">
    <property type="nucleotide sequence ID" value="NC_019697.1"/>
</dbReference>
<keyword evidence="1" id="KW-0732">Signal</keyword>
<dbReference type="EMBL" id="CP003600">
    <property type="protein sequence ID" value="AFY91569.1"/>
    <property type="molecule type" value="Genomic_DNA"/>
</dbReference>
<protein>
    <recommendedName>
        <fullName evidence="4">PEP-CTERM exosortase interaction domain-containing protein</fullName>
    </recommendedName>
</protein>
<evidence type="ECO:0000256" key="1">
    <source>
        <dbReference type="SAM" id="SignalP"/>
    </source>
</evidence>
<gene>
    <name evidence="2" type="ORF">Cha6605_0268</name>
</gene>
<evidence type="ECO:0008006" key="4">
    <source>
        <dbReference type="Google" id="ProtNLM"/>
    </source>
</evidence>
<dbReference type="HOGENOM" id="CLU_1021935_0_0_3"/>
<keyword evidence="3" id="KW-1185">Reference proteome</keyword>
<name>K9UBG8_CHAP6</name>
<evidence type="ECO:0000313" key="3">
    <source>
        <dbReference type="Proteomes" id="UP000010366"/>
    </source>
</evidence>
<accession>K9UBG8</accession>
<sequence length="272" mass="27645">MKRITTVGVLQLSIATAASAISLAGTAPIARSATLTQVFSAAALGANDIVDWSSPTLTVGPTNLTINSTGGLTVAGTQNGGGARILPQSLTGFLVAAGNSNALQDPTNPATQNGLWNGNFAPNTSVFYSNGNLGGLTLSFSTPVAAIGAQINSLFYRNSTGTPGFQGTLTAFATDNTSQTFNFPGVTNGNADNSAAFWGVSSNTANISSIVFRSFDTPTSGPFDADNFALGSVLIANPAATAVPEPFTIVGTMIGAASAWKMRKRLKATNKI</sequence>
<evidence type="ECO:0000313" key="2">
    <source>
        <dbReference type="EMBL" id="AFY91569.1"/>
    </source>
</evidence>
<feature type="chain" id="PRO_5003937018" description="PEP-CTERM exosortase interaction domain-containing protein" evidence="1">
    <location>
        <begin position="21"/>
        <end position="272"/>
    </location>
</feature>
<dbReference type="KEGG" id="cmp:Cha6605_0268"/>